<evidence type="ECO:0000313" key="1">
    <source>
        <dbReference type="EMBL" id="TCB87087.1"/>
    </source>
</evidence>
<accession>A0AAE8UBK3</accession>
<name>A0AAE8UBK3_9ENTR</name>
<protein>
    <submittedName>
        <fullName evidence="1">Uncharacterized protein</fullName>
    </submittedName>
</protein>
<dbReference type="GeneID" id="92385499"/>
<dbReference type="EMBL" id="SJON01000007">
    <property type="protein sequence ID" value="TCB87087.1"/>
    <property type="molecule type" value="Genomic_DNA"/>
</dbReference>
<gene>
    <name evidence="1" type="ORF">E0L16_11970</name>
</gene>
<dbReference type="RefSeq" id="WP_131637002.1">
    <property type="nucleotide sequence ID" value="NZ_SJON01000007.1"/>
</dbReference>
<comment type="caution">
    <text evidence="1">The sequence shown here is derived from an EMBL/GenBank/DDBJ whole genome shotgun (WGS) entry which is preliminary data.</text>
</comment>
<organism evidence="1 2">
    <name type="scientific">Enterobacter quasihormaechei</name>
    <dbReference type="NCBI Taxonomy" id="2529382"/>
    <lineage>
        <taxon>Bacteria</taxon>
        <taxon>Pseudomonadati</taxon>
        <taxon>Pseudomonadota</taxon>
        <taxon>Gammaproteobacteria</taxon>
        <taxon>Enterobacterales</taxon>
        <taxon>Enterobacteriaceae</taxon>
        <taxon>Enterobacter</taxon>
    </lineage>
</organism>
<dbReference type="AlphaFoldDB" id="A0AAE8UBK3"/>
<proteinExistence type="predicted"/>
<evidence type="ECO:0000313" key="2">
    <source>
        <dbReference type="Proteomes" id="UP000291623"/>
    </source>
</evidence>
<sequence length="106" mass="12421">MPDDSIIVIDIAGDIVKIRVLGRNLISKMQAIGFLLKDELMVLPVVDDQDKQRVITQLVNEGALFLFGYGWYPSEVMEYYKEQNINFGKYKIIYWSDKDTYHIEER</sequence>
<dbReference type="Proteomes" id="UP000291623">
    <property type="component" value="Unassembled WGS sequence"/>
</dbReference>
<reference evidence="1 2" key="1">
    <citation type="submission" date="2019-02" db="EMBL/GenBank/DDBJ databases">
        <title>The draft genome of Enterobacter spp. strains.</title>
        <authorList>
            <person name="Wang C."/>
            <person name="Feng Y."/>
            <person name="Zong Z."/>
        </authorList>
    </citation>
    <scope>NUCLEOTIDE SEQUENCE [LARGE SCALE GENOMIC DNA]</scope>
    <source>
        <strain evidence="1 2">WCHEQ120003</strain>
    </source>
</reference>